<dbReference type="EMBL" id="CAADJA010000002">
    <property type="protein sequence ID" value="VFS47269.1"/>
    <property type="molecule type" value="Genomic_DNA"/>
</dbReference>
<dbReference type="AlphaFoldDB" id="A0A2C6DD39"/>
<evidence type="ECO:0000259" key="4">
    <source>
        <dbReference type="SMART" id="SM00895"/>
    </source>
</evidence>
<accession>A0A2C6DD39</accession>
<gene>
    <name evidence="5" type="ORF">CRN84_07115</name>
    <name evidence="6" type="ORF">NCTC12282_02204</name>
</gene>
<dbReference type="InterPro" id="IPR000524">
    <property type="entry name" value="Tscrpt_reg_HTH_GntR"/>
</dbReference>
<reference evidence="7" key="1">
    <citation type="submission" date="2017-09" db="EMBL/GenBank/DDBJ databases">
        <title>FDA dAtabase for Regulatory Grade micrObial Sequences (FDA-ARGOS): Supporting development and validation of Infectious Disease Dx tests.</title>
        <authorList>
            <person name="Minogue T."/>
            <person name="Wolcott M."/>
            <person name="Wasieloski L."/>
            <person name="Aguilar W."/>
            <person name="Moore D."/>
            <person name="Tallon L."/>
            <person name="Sadzewicz L."/>
            <person name="Ott S."/>
            <person name="Zhao X."/>
            <person name="Nagaraj S."/>
            <person name="Vavikolanu K."/>
            <person name="Aluvathingal J."/>
            <person name="Nadendla S."/>
            <person name="Sichtig H."/>
        </authorList>
    </citation>
    <scope>NUCLEOTIDE SEQUENCE [LARGE SCALE GENOMIC DNA]</scope>
    <source>
        <strain evidence="7">FDAARGOS_387</strain>
    </source>
</reference>
<keyword evidence="7" id="KW-1185">Reference proteome</keyword>
<dbReference type="PRINTS" id="PR00035">
    <property type="entry name" value="HTHGNTR"/>
</dbReference>
<dbReference type="InterPro" id="IPR036388">
    <property type="entry name" value="WH-like_DNA-bd_sf"/>
</dbReference>
<dbReference type="SUPFAM" id="SSF46785">
    <property type="entry name" value="Winged helix' DNA-binding domain"/>
    <property type="match status" value="2"/>
</dbReference>
<keyword evidence="3" id="KW-0804">Transcription</keyword>
<reference evidence="6 8" key="3">
    <citation type="submission" date="2019-03" db="EMBL/GenBank/DDBJ databases">
        <authorList>
            <consortium name="Pathogen Informatics"/>
        </authorList>
    </citation>
    <scope>NUCLEOTIDE SEQUENCE [LARGE SCALE GENOMIC DNA]</scope>
    <source>
        <strain evidence="6 8">NCTC12282</strain>
    </source>
</reference>
<sequence length="301" mass="35429">MARTQNLRHNVINQFIDAINNGHISSPLPSQSTLADMYSISRTTIRHTLGHLHQCGILDKVGNDYVIVRMPEADDGFDTITEMPQDQLTLFEQAFYKMIHRRELLPGDTFTELQLARLVNVSPVVVREFLLRFSRYNLIENLRRGQWSMLKFDQTYADKLFELRELLETHALNRFMNLPEHDNRWVLAKELLYRHRQLRETVVLNYRAFSVLDHEFHGLILSAADNPFFNQSIEVITVIFHFHYQWDERDLKERNILAIEEHMAILSAMISRNDLSATNELRRHLNTAKNSMERSISQQNV</sequence>
<evidence type="ECO:0000256" key="2">
    <source>
        <dbReference type="ARBA" id="ARBA00023125"/>
    </source>
</evidence>
<keyword evidence="1" id="KW-0805">Transcription regulation</keyword>
<keyword evidence="2" id="KW-0238">DNA-binding</keyword>
<dbReference type="InterPro" id="IPR036390">
    <property type="entry name" value="WH_DNA-bd_sf"/>
</dbReference>
<dbReference type="SMART" id="SM00895">
    <property type="entry name" value="FCD"/>
    <property type="match status" value="1"/>
</dbReference>
<evidence type="ECO:0000256" key="1">
    <source>
        <dbReference type="ARBA" id="ARBA00023015"/>
    </source>
</evidence>
<reference evidence="5" key="2">
    <citation type="submission" date="2017-09" db="EMBL/GenBank/DDBJ databases">
        <title>FDA dAtabase for Regulatory Grade micrObial Sequences (FDA-ARGOS): Supporting development and validation of Infectious Disease Dx tests.</title>
        <authorList>
            <person name="Minogue T."/>
            <person name="Wolcott M."/>
            <person name="Wasieloski L."/>
            <person name="Aguilar W."/>
            <person name="Moore D."/>
            <person name="Tallon L.J."/>
            <person name="Sadzewicz L."/>
            <person name="Ott S."/>
            <person name="Zhao X."/>
            <person name="Nagaraj S."/>
            <person name="Vavikolanu K."/>
            <person name="Aluvathingal J."/>
            <person name="Nadendla S."/>
            <person name="Sichtig H."/>
        </authorList>
    </citation>
    <scope>NUCLEOTIDE SEQUENCE</scope>
    <source>
        <strain evidence="5">FDAARGOS_387</strain>
    </source>
</reference>
<dbReference type="Pfam" id="PF07729">
    <property type="entry name" value="FCD"/>
    <property type="match status" value="1"/>
</dbReference>
<dbReference type="GO" id="GO:0003700">
    <property type="term" value="F:DNA-binding transcription factor activity"/>
    <property type="evidence" value="ECO:0007669"/>
    <property type="project" value="InterPro"/>
</dbReference>
<evidence type="ECO:0000313" key="5">
    <source>
        <dbReference type="EMBL" id="PHI29106.1"/>
    </source>
</evidence>
<dbReference type="PANTHER" id="PTHR43537:SF51">
    <property type="entry name" value="HTH-TYPE TRANSCRIPTIONAL REGULATOR LGOR-RELATED"/>
    <property type="match status" value="1"/>
</dbReference>
<organism evidence="5 7">
    <name type="scientific">Budvicia aquatica</name>
    <dbReference type="NCBI Taxonomy" id="82979"/>
    <lineage>
        <taxon>Bacteria</taxon>
        <taxon>Pseudomonadati</taxon>
        <taxon>Pseudomonadota</taxon>
        <taxon>Gammaproteobacteria</taxon>
        <taxon>Enterobacterales</taxon>
        <taxon>Budviciaceae</taxon>
        <taxon>Budvicia</taxon>
    </lineage>
</organism>
<dbReference type="RefSeq" id="WP_029096310.1">
    <property type="nucleotide sequence ID" value="NZ_CAADJA010000002.1"/>
</dbReference>
<protein>
    <submittedName>
        <fullName evidence="5">GntR family transcriptional regulator</fullName>
    </submittedName>
    <submittedName>
        <fullName evidence="6">Transcriptional regulator NanR</fullName>
    </submittedName>
</protein>
<dbReference type="InterPro" id="IPR008920">
    <property type="entry name" value="TF_FadR/GntR_C"/>
</dbReference>
<dbReference type="InterPro" id="IPR011711">
    <property type="entry name" value="GntR_C"/>
</dbReference>
<evidence type="ECO:0000313" key="6">
    <source>
        <dbReference type="EMBL" id="VFS47269.1"/>
    </source>
</evidence>
<dbReference type="STRING" id="1111728.GCA_000427805_00731"/>
<dbReference type="EMBL" id="PDDX01000001">
    <property type="protein sequence ID" value="PHI29106.1"/>
    <property type="molecule type" value="Genomic_DNA"/>
</dbReference>
<dbReference type="SUPFAM" id="SSF48008">
    <property type="entry name" value="GntR ligand-binding domain-like"/>
    <property type="match status" value="1"/>
</dbReference>
<evidence type="ECO:0000256" key="3">
    <source>
        <dbReference type="ARBA" id="ARBA00023163"/>
    </source>
</evidence>
<feature type="domain" description="GntR C-terminal" evidence="4">
    <location>
        <begin position="159"/>
        <end position="287"/>
    </location>
</feature>
<dbReference type="OrthoDB" id="9799812at2"/>
<proteinExistence type="predicted"/>
<dbReference type="PANTHER" id="PTHR43537">
    <property type="entry name" value="TRANSCRIPTIONAL REGULATOR, GNTR FAMILY"/>
    <property type="match status" value="1"/>
</dbReference>
<evidence type="ECO:0000313" key="7">
    <source>
        <dbReference type="Proteomes" id="UP000224974"/>
    </source>
</evidence>
<evidence type="ECO:0000313" key="8">
    <source>
        <dbReference type="Proteomes" id="UP000373449"/>
    </source>
</evidence>
<dbReference type="Proteomes" id="UP000224974">
    <property type="component" value="Unassembled WGS sequence"/>
</dbReference>
<dbReference type="GO" id="GO:0003677">
    <property type="term" value="F:DNA binding"/>
    <property type="evidence" value="ECO:0007669"/>
    <property type="project" value="UniProtKB-KW"/>
</dbReference>
<dbReference type="Gene3D" id="1.10.10.10">
    <property type="entry name" value="Winged helix-like DNA-binding domain superfamily/Winged helix DNA-binding domain"/>
    <property type="match status" value="2"/>
</dbReference>
<name>A0A2C6DD39_9GAMM</name>
<dbReference type="Gene3D" id="1.20.120.530">
    <property type="entry name" value="GntR ligand-binding domain-like"/>
    <property type="match status" value="1"/>
</dbReference>
<dbReference type="Proteomes" id="UP000373449">
    <property type="component" value="Unassembled WGS sequence"/>
</dbReference>